<gene>
    <name evidence="1" type="ORF">JZ751_020864</name>
</gene>
<organism evidence="1 2">
    <name type="scientific">Albula glossodonta</name>
    <name type="common">roundjaw bonefish</name>
    <dbReference type="NCBI Taxonomy" id="121402"/>
    <lineage>
        <taxon>Eukaryota</taxon>
        <taxon>Metazoa</taxon>
        <taxon>Chordata</taxon>
        <taxon>Craniata</taxon>
        <taxon>Vertebrata</taxon>
        <taxon>Euteleostomi</taxon>
        <taxon>Actinopterygii</taxon>
        <taxon>Neopterygii</taxon>
        <taxon>Teleostei</taxon>
        <taxon>Albuliformes</taxon>
        <taxon>Albulidae</taxon>
        <taxon>Albula</taxon>
    </lineage>
</organism>
<evidence type="ECO:0000313" key="1">
    <source>
        <dbReference type="EMBL" id="KAG9352450.1"/>
    </source>
</evidence>
<sequence length="119" mass="13360">MCCWAASGKCHFQLHTWRRSRGQASGQQSAMAQVKWLPLTAAGIHEKDQQLKGKSGDISISTELPSLVKGHKHQQAANQLRGSEERLLENPLIRQCRSEVRGPWRVALASVVVMMLYRL</sequence>
<keyword evidence="2" id="KW-1185">Reference proteome</keyword>
<accession>A0A8T2PJR5</accession>
<dbReference type="EMBL" id="JAFBMS010000005">
    <property type="protein sequence ID" value="KAG9352450.1"/>
    <property type="molecule type" value="Genomic_DNA"/>
</dbReference>
<protein>
    <submittedName>
        <fullName evidence="1">Uncharacterized protein</fullName>
    </submittedName>
</protein>
<comment type="caution">
    <text evidence="1">The sequence shown here is derived from an EMBL/GenBank/DDBJ whole genome shotgun (WGS) entry which is preliminary data.</text>
</comment>
<reference evidence="1" key="1">
    <citation type="thesis" date="2021" institute="BYU ScholarsArchive" country="Provo, UT, USA">
        <title>Applications of and Algorithms for Genome Assembly and Genomic Analyses with an Emphasis on Marine Teleosts.</title>
        <authorList>
            <person name="Pickett B.D."/>
        </authorList>
    </citation>
    <scope>NUCLEOTIDE SEQUENCE</scope>
    <source>
        <strain evidence="1">HI-2016</strain>
    </source>
</reference>
<name>A0A8T2PJR5_9TELE</name>
<dbReference type="AlphaFoldDB" id="A0A8T2PJR5"/>
<proteinExistence type="predicted"/>
<dbReference type="Proteomes" id="UP000824540">
    <property type="component" value="Unassembled WGS sequence"/>
</dbReference>
<feature type="non-terminal residue" evidence="1">
    <location>
        <position position="1"/>
    </location>
</feature>
<evidence type="ECO:0000313" key="2">
    <source>
        <dbReference type="Proteomes" id="UP000824540"/>
    </source>
</evidence>